<evidence type="ECO:0000256" key="4">
    <source>
        <dbReference type="ARBA" id="ARBA00022475"/>
    </source>
</evidence>
<proteinExistence type="inferred from homology"/>
<evidence type="ECO:0000259" key="12">
    <source>
        <dbReference type="Pfam" id="PF00884"/>
    </source>
</evidence>
<evidence type="ECO:0000256" key="1">
    <source>
        <dbReference type="ARBA" id="ARBA00004651"/>
    </source>
</evidence>
<evidence type="ECO:0000256" key="9">
    <source>
        <dbReference type="PIRSR" id="PIRSR005091-2"/>
    </source>
</evidence>
<evidence type="ECO:0000313" key="13">
    <source>
        <dbReference type="EMBL" id="SMC26754.1"/>
    </source>
</evidence>
<evidence type="ECO:0000256" key="2">
    <source>
        <dbReference type="ARBA" id="ARBA00004936"/>
    </source>
</evidence>
<protein>
    <submittedName>
        <fullName evidence="13">Phosphoglycerol transferase MdoB</fullName>
    </submittedName>
</protein>
<keyword evidence="9" id="KW-0464">Manganese</keyword>
<comment type="similarity">
    <text evidence="3">Belongs to the LTA synthase family.</text>
</comment>
<dbReference type="GO" id="GO:0016740">
    <property type="term" value="F:transferase activity"/>
    <property type="evidence" value="ECO:0007669"/>
    <property type="project" value="UniProtKB-KW"/>
</dbReference>
<dbReference type="Gene3D" id="3.40.720.10">
    <property type="entry name" value="Alkaline Phosphatase, subunit A"/>
    <property type="match status" value="1"/>
</dbReference>
<feature type="transmembrane region" description="Helical" evidence="11">
    <location>
        <begin position="42"/>
        <end position="64"/>
    </location>
</feature>
<feature type="binding site" evidence="9">
    <location>
        <position position="414"/>
    </location>
    <ligand>
        <name>substrate</name>
    </ligand>
</feature>
<dbReference type="RefSeq" id="WP_084116727.1">
    <property type="nucleotide sequence ID" value="NZ_FWXH01000014.1"/>
</dbReference>
<evidence type="ECO:0000256" key="10">
    <source>
        <dbReference type="PIRSR" id="PIRSR005091-3"/>
    </source>
</evidence>
<dbReference type="OrthoDB" id="5901192at2"/>
<feature type="active site" evidence="8">
    <location>
        <position position="301"/>
    </location>
</feature>
<evidence type="ECO:0000256" key="8">
    <source>
        <dbReference type="PIRSR" id="PIRSR005091-1"/>
    </source>
</evidence>
<dbReference type="InterPro" id="IPR017850">
    <property type="entry name" value="Alkaline_phosphatase_core_sf"/>
</dbReference>
<feature type="domain" description="Sulfatase N-terminal" evidence="12">
    <location>
        <begin position="251"/>
        <end position="539"/>
    </location>
</feature>
<dbReference type="CDD" id="cd16015">
    <property type="entry name" value="LTA_synthase"/>
    <property type="match status" value="1"/>
</dbReference>
<feature type="binding site" evidence="10">
    <location>
        <position position="475"/>
    </location>
    <ligand>
        <name>Mn(2+)</name>
        <dbReference type="ChEBI" id="CHEBI:29035"/>
    </ligand>
</feature>
<dbReference type="GO" id="GO:0005886">
    <property type="term" value="C:plasma membrane"/>
    <property type="evidence" value="ECO:0007669"/>
    <property type="project" value="UniProtKB-SubCell"/>
</dbReference>
<gene>
    <name evidence="13" type="ORF">SAMN02745134_02930</name>
</gene>
<evidence type="ECO:0000256" key="11">
    <source>
        <dbReference type="SAM" id="Phobius"/>
    </source>
</evidence>
<dbReference type="EMBL" id="FWXH01000014">
    <property type="protein sequence ID" value="SMC26754.1"/>
    <property type="molecule type" value="Genomic_DNA"/>
</dbReference>
<dbReference type="Proteomes" id="UP000192468">
    <property type="component" value="Unassembled WGS sequence"/>
</dbReference>
<dbReference type="Pfam" id="PF00884">
    <property type="entry name" value="Sulfatase"/>
    <property type="match status" value="1"/>
</dbReference>
<reference evidence="13 14" key="1">
    <citation type="submission" date="2017-04" db="EMBL/GenBank/DDBJ databases">
        <authorList>
            <person name="Afonso C.L."/>
            <person name="Miller P.J."/>
            <person name="Scott M.A."/>
            <person name="Spackman E."/>
            <person name="Goraichik I."/>
            <person name="Dimitrov K.M."/>
            <person name="Suarez D.L."/>
            <person name="Swayne D.E."/>
        </authorList>
    </citation>
    <scope>NUCLEOTIDE SEQUENCE [LARGE SCALE GENOMIC DNA]</scope>
    <source>
        <strain evidence="13 14">DSM 12555</strain>
    </source>
</reference>
<dbReference type="InterPro" id="IPR050448">
    <property type="entry name" value="OpgB/LTA_synthase_biosynth"/>
</dbReference>
<dbReference type="SUPFAM" id="SSF53649">
    <property type="entry name" value="Alkaline phosphatase-like"/>
    <property type="match status" value="1"/>
</dbReference>
<dbReference type="GO" id="GO:0046872">
    <property type="term" value="F:metal ion binding"/>
    <property type="evidence" value="ECO:0007669"/>
    <property type="project" value="UniProtKB-KW"/>
</dbReference>
<comment type="subcellular location">
    <subcellularLocation>
        <location evidence="1">Cell membrane</location>
        <topology evidence="1">Multi-pass membrane protein</topology>
    </subcellularLocation>
</comment>
<feature type="binding site" evidence="10">
    <location>
        <position position="259"/>
    </location>
    <ligand>
        <name>Mn(2+)</name>
        <dbReference type="ChEBI" id="CHEBI:29035"/>
    </ligand>
</feature>
<feature type="transmembrane region" description="Helical" evidence="11">
    <location>
        <begin position="125"/>
        <end position="141"/>
    </location>
</feature>
<feature type="binding site" evidence="10">
    <location>
        <position position="301"/>
    </location>
    <ligand>
        <name>Mn(2+)</name>
        <dbReference type="ChEBI" id="CHEBI:29035"/>
    </ligand>
</feature>
<evidence type="ECO:0000256" key="6">
    <source>
        <dbReference type="ARBA" id="ARBA00022989"/>
    </source>
</evidence>
<dbReference type="PANTHER" id="PTHR47371">
    <property type="entry name" value="LIPOTEICHOIC ACID SYNTHASE"/>
    <property type="match status" value="1"/>
</dbReference>
<dbReference type="InterPro" id="IPR012160">
    <property type="entry name" value="LtaS-like"/>
</dbReference>
<keyword evidence="6 11" id="KW-1133">Transmembrane helix</keyword>
<feature type="transmembrane region" description="Helical" evidence="11">
    <location>
        <begin position="71"/>
        <end position="91"/>
    </location>
</feature>
<sequence length="626" mass="71487">MNHIKFLKLILKKIFINNLDIIYFFIIISIKEINYNKLISPYFLNYKIPIISSVIVISSISILFKNKNRIRYLYIMDILISIIVFADSLYYRYAKDAISIGTIKNATMLGSVSSSVETLLKFSDAFYFIDIVVLIPVLFLYKKISRVDTSFYIRFIVFLTVFFIGAAGDALCIHNLDIEQPGLIHTMSNKIYLLSKIGNINYHMLDCYNETSTKLSNLKPIPSATQNEIKQYLNKKDIPTGTMLKGAGQGKNLIVIQVEALQQFVIGKKINGAEITPNLNRWLAKSLYFNNYYYQVAAGNTSDAEFLSLNSLYPAPTGAAYELYPGNTFNSTAKQFNSKGYFTVALNGYEDGFWNRNVMYKAEDFSNYCSEKDYNIDEQVGLGLSDKSFFNQTLEKLKTYKQPYYSFMITLSSHIPYDDQKGYGNDLNLGKYKGSLIGNYMNGIHYTDAQLGMFLDKLDKEGILKNSILVVYGDHFAIPKYEAQSLYDIEGIKNATDLDWENLQKVPMMIHFPYDANKGINSLPAGQVDLYPTIANLFNLNKKYMFGKDLLNATTNIVSLRDSSFTNGNVFYVAYTDTYYDIKSGKQIPSTSSLVDEKKDTLKQLEYNDDILNHNLIKNFLYEDNK</sequence>
<dbReference type="STRING" id="1121291.SAMN02745134_02930"/>
<comment type="pathway">
    <text evidence="2">Cell wall biogenesis; lipoteichoic acid biosynthesis.</text>
</comment>
<dbReference type="InterPro" id="IPR000917">
    <property type="entry name" value="Sulfatase_N"/>
</dbReference>
<keyword evidence="9" id="KW-0479">Metal-binding</keyword>
<dbReference type="AlphaFoldDB" id="A0A1W1XSB8"/>
<evidence type="ECO:0000313" key="14">
    <source>
        <dbReference type="Proteomes" id="UP000192468"/>
    </source>
</evidence>
<name>A0A1W1XSB8_9CLOT</name>
<keyword evidence="13" id="KW-0808">Transferase</keyword>
<evidence type="ECO:0000256" key="7">
    <source>
        <dbReference type="ARBA" id="ARBA00023136"/>
    </source>
</evidence>
<feature type="binding site" evidence="10">
    <location>
        <position position="474"/>
    </location>
    <ligand>
        <name>Mn(2+)</name>
        <dbReference type="ChEBI" id="CHEBI:29035"/>
    </ligand>
</feature>
<evidence type="ECO:0000256" key="3">
    <source>
        <dbReference type="ARBA" id="ARBA00009983"/>
    </source>
</evidence>
<keyword evidence="4" id="KW-1003">Cell membrane</keyword>
<accession>A0A1W1XSB8</accession>
<dbReference type="Gene3D" id="3.30.1120.170">
    <property type="match status" value="1"/>
</dbReference>
<keyword evidence="14" id="KW-1185">Reference proteome</keyword>
<feature type="transmembrane region" description="Helical" evidence="11">
    <location>
        <begin position="153"/>
        <end position="171"/>
    </location>
</feature>
<keyword evidence="7 11" id="KW-0472">Membrane</keyword>
<feature type="transmembrane region" description="Helical" evidence="11">
    <location>
        <begin position="14"/>
        <end position="30"/>
    </location>
</feature>
<dbReference type="PIRSF" id="PIRSF005091">
    <property type="entry name" value="Mmb_sulf_HI1246"/>
    <property type="match status" value="1"/>
</dbReference>
<organism evidence="13 14">
    <name type="scientific">Clostridium acidisoli DSM 12555</name>
    <dbReference type="NCBI Taxonomy" id="1121291"/>
    <lineage>
        <taxon>Bacteria</taxon>
        <taxon>Bacillati</taxon>
        <taxon>Bacillota</taxon>
        <taxon>Clostridia</taxon>
        <taxon>Eubacteriales</taxon>
        <taxon>Clostridiaceae</taxon>
        <taxon>Clostridium</taxon>
    </lineage>
</organism>
<keyword evidence="5 11" id="KW-0812">Transmembrane</keyword>
<evidence type="ECO:0000256" key="5">
    <source>
        <dbReference type="ARBA" id="ARBA00022692"/>
    </source>
</evidence>
<dbReference type="PANTHER" id="PTHR47371:SF3">
    <property type="entry name" value="PHOSPHOGLYCEROL TRANSFERASE I"/>
    <property type="match status" value="1"/>
</dbReference>